<dbReference type="InterPro" id="IPR052019">
    <property type="entry name" value="F420H2_bilvrd_red/Heme_oxyg"/>
</dbReference>
<dbReference type="PANTHER" id="PTHR35176">
    <property type="entry name" value="HEME OXYGENASE HI_0854-RELATED"/>
    <property type="match status" value="1"/>
</dbReference>
<evidence type="ECO:0000313" key="3">
    <source>
        <dbReference type="EMBL" id="PSJ25931.1"/>
    </source>
</evidence>
<protein>
    <submittedName>
        <fullName evidence="3">Pyridoxamine 5-phosphate oxidase</fullName>
    </submittedName>
</protein>
<dbReference type="GO" id="GO:0005829">
    <property type="term" value="C:cytosol"/>
    <property type="evidence" value="ECO:0007669"/>
    <property type="project" value="TreeGrafter"/>
</dbReference>
<sequence length="142" mass="15931">MPLTIEEREAFLAEPHIGALSVASGRPDRAPLALPIWYGYEPGGEVWITTDRASRKFALIQAAGRFSMMADYGTRYVSVEGEVVHTGRTTEAELRAMAARYLPEGQVDWYVHHAAEIFPEPVTLRMRPRRWLSADLTMPTGD</sequence>
<reference evidence="3 4" key="1">
    <citation type="submission" date="2018-03" db="EMBL/GenBank/DDBJ databases">
        <title>Chitinolytic properties of Streptosporangium nondiastaticum TBG75A20.</title>
        <authorList>
            <person name="Gayathri V."/>
            <person name="Shiburaj S."/>
        </authorList>
    </citation>
    <scope>NUCLEOTIDE SEQUENCE [LARGE SCALE GENOMIC DNA]</scope>
    <source>
        <strain evidence="3 4">TBG75A20</strain>
    </source>
</reference>
<dbReference type="SUPFAM" id="SSF50475">
    <property type="entry name" value="FMN-binding split barrel"/>
    <property type="match status" value="1"/>
</dbReference>
<gene>
    <name evidence="3" type="ORF">B7P34_25635</name>
</gene>
<dbReference type="Gene3D" id="2.30.110.10">
    <property type="entry name" value="Electron Transport, Fmn-binding Protein, Chain A"/>
    <property type="match status" value="1"/>
</dbReference>
<dbReference type="Pfam" id="PF01243">
    <property type="entry name" value="PNPOx_N"/>
    <property type="match status" value="1"/>
</dbReference>
<accession>A0A9X7PFJ9</accession>
<dbReference type="EMBL" id="PXWG01000095">
    <property type="protein sequence ID" value="PSJ25931.1"/>
    <property type="molecule type" value="Genomic_DNA"/>
</dbReference>
<dbReference type="GO" id="GO:0016627">
    <property type="term" value="F:oxidoreductase activity, acting on the CH-CH group of donors"/>
    <property type="evidence" value="ECO:0007669"/>
    <property type="project" value="TreeGrafter"/>
</dbReference>
<dbReference type="GO" id="GO:0070967">
    <property type="term" value="F:coenzyme F420 binding"/>
    <property type="evidence" value="ECO:0007669"/>
    <property type="project" value="TreeGrafter"/>
</dbReference>
<feature type="domain" description="Pyridoxamine 5'-phosphate oxidase N-terminal" evidence="2">
    <location>
        <begin position="6"/>
        <end position="131"/>
    </location>
</feature>
<comment type="caution">
    <text evidence="3">The sequence shown here is derived from an EMBL/GenBank/DDBJ whole genome shotgun (WGS) entry which is preliminary data.</text>
</comment>
<dbReference type="PANTHER" id="PTHR35176:SF6">
    <property type="entry name" value="HEME OXYGENASE HI_0854-RELATED"/>
    <property type="match status" value="1"/>
</dbReference>
<keyword evidence="4" id="KW-1185">Reference proteome</keyword>
<dbReference type="InterPro" id="IPR012349">
    <property type="entry name" value="Split_barrel_FMN-bd"/>
</dbReference>
<keyword evidence="1" id="KW-0560">Oxidoreductase</keyword>
<evidence type="ECO:0000313" key="4">
    <source>
        <dbReference type="Proteomes" id="UP000242427"/>
    </source>
</evidence>
<dbReference type="AlphaFoldDB" id="A0A9X7PFJ9"/>
<evidence type="ECO:0000259" key="2">
    <source>
        <dbReference type="Pfam" id="PF01243"/>
    </source>
</evidence>
<dbReference type="InterPro" id="IPR011576">
    <property type="entry name" value="Pyridox_Oxase_N"/>
</dbReference>
<dbReference type="Proteomes" id="UP000242427">
    <property type="component" value="Unassembled WGS sequence"/>
</dbReference>
<dbReference type="RefSeq" id="WP_106680239.1">
    <property type="nucleotide sequence ID" value="NZ_PXWG01000095.1"/>
</dbReference>
<evidence type="ECO:0000256" key="1">
    <source>
        <dbReference type="ARBA" id="ARBA00023002"/>
    </source>
</evidence>
<organism evidence="3 4">
    <name type="scientific">Streptosporangium nondiastaticum</name>
    <dbReference type="NCBI Taxonomy" id="35764"/>
    <lineage>
        <taxon>Bacteria</taxon>
        <taxon>Bacillati</taxon>
        <taxon>Actinomycetota</taxon>
        <taxon>Actinomycetes</taxon>
        <taxon>Streptosporangiales</taxon>
        <taxon>Streptosporangiaceae</taxon>
        <taxon>Streptosporangium</taxon>
    </lineage>
</organism>
<proteinExistence type="predicted"/>
<dbReference type="OrthoDB" id="5242787at2"/>
<name>A0A9X7PFJ9_9ACTN</name>